<dbReference type="InterPro" id="IPR036412">
    <property type="entry name" value="HAD-like_sf"/>
</dbReference>
<dbReference type="Gene3D" id="3.40.50.1000">
    <property type="entry name" value="HAD superfamily/HAD-like"/>
    <property type="match status" value="1"/>
</dbReference>
<organism evidence="5 6">
    <name type="scientific">Halocynthiibacter halioticoli</name>
    <dbReference type="NCBI Taxonomy" id="2986804"/>
    <lineage>
        <taxon>Bacteria</taxon>
        <taxon>Pseudomonadati</taxon>
        <taxon>Pseudomonadota</taxon>
        <taxon>Alphaproteobacteria</taxon>
        <taxon>Rhodobacterales</taxon>
        <taxon>Paracoccaceae</taxon>
        <taxon>Halocynthiibacter</taxon>
    </lineage>
</organism>
<dbReference type="InterPro" id="IPR041492">
    <property type="entry name" value="HAD_2"/>
</dbReference>
<dbReference type="InterPro" id="IPR050155">
    <property type="entry name" value="HAD-like_hydrolase_sf"/>
</dbReference>
<dbReference type="SFLD" id="SFLDG01129">
    <property type="entry name" value="C1.5:_HAD__Beta-PGM__Phosphata"/>
    <property type="match status" value="1"/>
</dbReference>
<dbReference type="GO" id="GO:0008967">
    <property type="term" value="F:phosphoglycolate phosphatase activity"/>
    <property type="evidence" value="ECO:0007669"/>
    <property type="project" value="UniProtKB-EC"/>
</dbReference>
<dbReference type="RefSeq" id="WP_263953821.1">
    <property type="nucleotide sequence ID" value="NZ_JAOYFC010000002.1"/>
</dbReference>
<dbReference type="GO" id="GO:0006281">
    <property type="term" value="P:DNA repair"/>
    <property type="evidence" value="ECO:0007669"/>
    <property type="project" value="TreeGrafter"/>
</dbReference>
<comment type="caution">
    <text evidence="5">The sequence shown here is derived from an EMBL/GenBank/DDBJ whole genome shotgun (WGS) entry which is preliminary data.</text>
</comment>
<dbReference type="PANTHER" id="PTHR43434">
    <property type="entry name" value="PHOSPHOGLYCOLATE PHOSPHATASE"/>
    <property type="match status" value="1"/>
</dbReference>
<evidence type="ECO:0000256" key="2">
    <source>
        <dbReference type="ARBA" id="ARBA00004818"/>
    </source>
</evidence>
<accession>A0AAE3J2D9</accession>
<dbReference type="InterPro" id="IPR023214">
    <property type="entry name" value="HAD_sf"/>
</dbReference>
<dbReference type="GO" id="GO:0005829">
    <property type="term" value="C:cytosol"/>
    <property type="evidence" value="ECO:0007669"/>
    <property type="project" value="TreeGrafter"/>
</dbReference>
<evidence type="ECO:0000256" key="4">
    <source>
        <dbReference type="ARBA" id="ARBA00013078"/>
    </source>
</evidence>
<proteinExistence type="inferred from homology"/>
<dbReference type="SUPFAM" id="SSF56784">
    <property type="entry name" value="HAD-like"/>
    <property type="match status" value="1"/>
</dbReference>
<protein>
    <recommendedName>
        <fullName evidence="4">phosphoglycolate phosphatase</fullName>
        <ecNumber evidence="4">3.1.3.18</ecNumber>
    </recommendedName>
</protein>
<dbReference type="InterPro" id="IPR006439">
    <property type="entry name" value="HAD-SF_hydro_IA"/>
</dbReference>
<dbReference type="EMBL" id="JAOYFC010000002">
    <property type="protein sequence ID" value="MCV6824971.1"/>
    <property type="molecule type" value="Genomic_DNA"/>
</dbReference>
<dbReference type="PANTHER" id="PTHR43434:SF1">
    <property type="entry name" value="PHOSPHOGLYCOLATE PHOSPHATASE"/>
    <property type="match status" value="1"/>
</dbReference>
<name>A0AAE3J2D9_9RHOB</name>
<dbReference type="AlphaFoldDB" id="A0AAE3J2D9"/>
<evidence type="ECO:0000313" key="5">
    <source>
        <dbReference type="EMBL" id="MCV6824971.1"/>
    </source>
</evidence>
<evidence type="ECO:0000256" key="1">
    <source>
        <dbReference type="ARBA" id="ARBA00000830"/>
    </source>
</evidence>
<reference evidence="5" key="1">
    <citation type="submission" date="2022-10" db="EMBL/GenBank/DDBJ databases">
        <authorList>
            <person name="Yue Y."/>
        </authorList>
    </citation>
    <scope>NUCLEOTIDE SEQUENCE</scope>
    <source>
        <strain evidence="5">Z654</strain>
    </source>
</reference>
<dbReference type="InterPro" id="IPR023198">
    <property type="entry name" value="PGP-like_dom2"/>
</dbReference>
<evidence type="ECO:0000256" key="3">
    <source>
        <dbReference type="ARBA" id="ARBA00006171"/>
    </source>
</evidence>
<keyword evidence="5" id="KW-0378">Hydrolase</keyword>
<dbReference type="SFLD" id="SFLDS00003">
    <property type="entry name" value="Haloacid_Dehalogenase"/>
    <property type="match status" value="1"/>
</dbReference>
<dbReference type="Pfam" id="PF13419">
    <property type="entry name" value="HAD_2"/>
    <property type="match status" value="1"/>
</dbReference>
<sequence length="254" mass="26801">MAEILGVLFDKDGTLFDFKATWQRWTLGFLTDLSGGDAAKRRALAKAVGFNADTCKFERDSLVVAGTPADIAEALLPHLPGQGREGFISYANQAAARATMIEACPLRPLLRGLSARGLALGVATNDAEAPARAHLRSTGIEDVFDFIAGFDSGFGAKPAPGMCKAFASRTSLKSDQIVMVGDSRHDLLAGRSAGMKTVAVLTGMAKASELEQFADAVLPHVGHLPAWIEAQMPVDLPLKSAHKSSGSEVRQAPV</sequence>
<dbReference type="Proteomes" id="UP001208041">
    <property type="component" value="Unassembled WGS sequence"/>
</dbReference>
<evidence type="ECO:0000313" key="6">
    <source>
        <dbReference type="Proteomes" id="UP001208041"/>
    </source>
</evidence>
<comment type="similarity">
    <text evidence="3">Belongs to the HAD-like hydrolase superfamily. CbbY/CbbZ/Gph/YieH family.</text>
</comment>
<dbReference type="Gene3D" id="1.10.150.240">
    <property type="entry name" value="Putative phosphatase, domain 2"/>
    <property type="match status" value="1"/>
</dbReference>
<dbReference type="NCBIfam" id="TIGR01549">
    <property type="entry name" value="HAD-SF-IA-v1"/>
    <property type="match status" value="1"/>
</dbReference>
<keyword evidence="6" id="KW-1185">Reference proteome</keyword>
<dbReference type="EC" id="3.1.3.18" evidence="4"/>
<gene>
    <name evidence="5" type="ORF">OH136_10430</name>
</gene>
<comment type="catalytic activity">
    <reaction evidence="1">
        <text>2-phosphoglycolate + H2O = glycolate + phosphate</text>
        <dbReference type="Rhea" id="RHEA:14369"/>
        <dbReference type="ChEBI" id="CHEBI:15377"/>
        <dbReference type="ChEBI" id="CHEBI:29805"/>
        <dbReference type="ChEBI" id="CHEBI:43474"/>
        <dbReference type="ChEBI" id="CHEBI:58033"/>
        <dbReference type="EC" id="3.1.3.18"/>
    </reaction>
</comment>
<comment type="pathway">
    <text evidence="2">Organic acid metabolism; glycolate biosynthesis; glycolate from 2-phosphoglycolate: step 1/1.</text>
</comment>